<gene>
    <name evidence="5" type="primary">recX</name>
    <name evidence="7" type="ordered locus">Acid345_0703</name>
</gene>
<dbReference type="EnsemblBacteria" id="ABF39708">
    <property type="protein sequence ID" value="ABF39708"/>
    <property type="gene ID" value="Acid345_0703"/>
</dbReference>
<dbReference type="PANTHER" id="PTHR33602:SF1">
    <property type="entry name" value="REGULATORY PROTEIN RECX FAMILY PROTEIN"/>
    <property type="match status" value="1"/>
</dbReference>
<comment type="function">
    <text evidence="5">Modulates RecA activity.</text>
</comment>
<keyword evidence="4 5" id="KW-0963">Cytoplasm</keyword>
<keyword evidence="8" id="KW-1185">Reference proteome</keyword>
<dbReference type="eggNOG" id="COG2137">
    <property type="taxonomic scope" value="Bacteria"/>
</dbReference>
<name>Q1ITU2_KORVE</name>
<organism evidence="7 8">
    <name type="scientific">Koribacter versatilis (strain Ellin345)</name>
    <dbReference type="NCBI Taxonomy" id="204669"/>
    <lineage>
        <taxon>Bacteria</taxon>
        <taxon>Pseudomonadati</taxon>
        <taxon>Acidobacteriota</taxon>
        <taxon>Terriglobia</taxon>
        <taxon>Terriglobales</taxon>
        <taxon>Candidatus Korobacteraceae</taxon>
        <taxon>Candidatus Korobacter</taxon>
    </lineage>
</organism>
<feature type="domain" description="RecX second three-helical" evidence="6">
    <location>
        <begin position="82"/>
        <end position="123"/>
    </location>
</feature>
<dbReference type="Gene3D" id="1.10.10.10">
    <property type="entry name" value="Winged helix-like DNA-binding domain superfamily/Winged helix DNA-binding domain"/>
    <property type="match status" value="2"/>
</dbReference>
<reference evidence="7 8" key="1">
    <citation type="journal article" date="2009" name="Appl. Environ. Microbiol.">
        <title>Three genomes from the phylum Acidobacteria provide insight into the lifestyles of these microorganisms in soils.</title>
        <authorList>
            <person name="Ward N.L."/>
            <person name="Challacombe J.F."/>
            <person name="Janssen P.H."/>
            <person name="Henrissat B."/>
            <person name="Coutinho P.M."/>
            <person name="Wu M."/>
            <person name="Xie G."/>
            <person name="Haft D.H."/>
            <person name="Sait M."/>
            <person name="Badger J."/>
            <person name="Barabote R.D."/>
            <person name="Bradley B."/>
            <person name="Brettin T.S."/>
            <person name="Brinkac L.M."/>
            <person name="Bruce D."/>
            <person name="Creasy T."/>
            <person name="Daugherty S.C."/>
            <person name="Davidsen T.M."/>
            <person name="DeBoy R.T."/>
            <person name="Detter J.C."/>
            <person name="Dodson R.J."/>
            <person name="Durkin A.S."/>
            <person name="Ganapathy A."/>
            <person name="Gwinn-Giglio M."/>
            <person name="Han C.S."/>
            <person name="Khouri H."/>
            <person name="Kiss H."/>
            <person name="Kothari S.P."/>
            <person name="Madupu R."/>
            <person name="Nelson K.E."/>
            <person name="Nelson W.C."/>
            <person name="Paulsen I."/>
            <person name="Penn K."/>
            <person name="Ren Q."/>
            <person name="Rosovitz M.J."/>
            <person name="Selengut J.D."/>
            <person name="Shrivastava S."/>
            <person name="Sullivan S.A."/>
            <person name="Tapia R."/>
            <person name="Thompson L.S."/>
            <person name="Watkins K.L."/>
            <person name="Yang Q."/>
            <person name="Yu C."/>
            <person name="Zafar N."/>
            <person name="Zhou L."/>
            <person name="Kuske C.R."/>
        </authorList>
    </citation>
    <scope>NUCLEOTIDE SEQUENCE [LARGE SCALE GENOMIC DNA]</scope>
    <source>
        <strain evidence="7 8">Ellin345</strain>
    </source>
</reference>
<comment type="subcellular location">
    <subcellularLocation>
        <location evidence="1 5">Cytoplasm</location>
    </subcellularLocation>
</comment>
<dbReference type="GO" id="GO:0006282">
    <property type="term" value="P:regulation of DNA repair"/>
    <property type="evidence" value="ECO:0007669"/>
    <property type="project" value="UniProtKB-UniRule"/>
</dbReference>
<dbReference type="STRING" id="204669.Acid345_0703"/>
<evidence type="ECO:0000256" key="1">
    <source>
        <dbReference type="ARBA" id="ARBA00004496"/>
    </source>
</evidence>
<evidence type="ECO:0000256" key="4">
    <source>
        <dbReference type="ARBA" id="ARBA00022490"/>
    </source>
</evidence>
<dbReference type="HAMAP" id="MF_01114">
    <property type="entry name" value="RecX"/>
    <property type="match status" value="1"/>
</dbReference>
<dbReference type="InterPro" id="IPR003783">
    <property type="entry name" value="Regulatory_RecX"/>
</dbReference>
<evidence type="ECO:0000313" key="8">
    <source>
        <dbReference type="Proteomes" id="UP000002432"/>
    </source>
</evidence>
<dbReference type="AlphaFoldDB" id="Q1ITU2"/>
<dbReference type="InterPro" id="IPR053924">
    <property type="entry name" value="RecX_HTH_2nd"/>
</dbReference>
<proteinExistence type="inferred from homology"/>
<dbReference type="Proteomes" id="UP000002432">
    <property type="component" value="Chromosome"/>
</dbReference>
<dbReference type="OrthoDB" id="120650at2"/>
<evidence type="ECO:0000313" key="7">
    <source>
        <dbReference type="EMBL" id="ABF39708.1"/>
    </source>
</evidence>
<evidence type="ECO:0000256" key="3">
    <source>
        <dbReference type="ARBA" id="ARBA00018111"/>
    </source>
</evidence>
<dbReference type="InterPro" id="IPR036388">
    <property type="entry name" value="WH-like_DNA-bd_sf"/>
</dbReference>
<evidence type="ECO:0000259" key="6">
    <source>
        <dbReference type="Pfam" id="PF02631"/>
    </source>
</evidence>
<evidence type="ECO:0000256" key="2">
    <source>
        <dbReference type="ARBA" id="ARBA00009695"/>
    </source>
</evidence>
<sequence length="204" mass="23457">MDLTFRFLYAFRYTSAVAFKRPARKDYTEESLYEYAIGALGRRMRSVAEMKRLMRPKVAHQEDGDRMVEAVIERLKQQKYLNDARYAETYSNNRKENQKFGRLRVTTDLKARGVHGDVIDAAMKTTYGDTDEVELAKKFVQRKRIKPLDPKDQKAAARIFRTLLRAGFSSRSAYRVLNGMKADAEILAALEAEAAEATETPENE</sequence>
<protein>
    <recommendedName>
        <fullName evidence="3 5">Regulatory protein RecX</fullName>
    </recommendedName>
</protein>
<accession>Q1ITU2</accession>
<comment type="similarity">
    <text evidence="2 5">Belongs to the RecX family.</text>
</comment>
<evidence type="ECO:0000256" key="5">
    <source>
        <dbReference type="HAMAP-Rule" id="MF_01114"/>
    </source>
</evidence>
<dbReference type="GO" id="GO:0005737">
    <property type="term" value="C:cytoplasm"/>
    <property type="evidence" value="ECO:0007669"/>
    <property type="project" value="UniProtKB-SubCell"/>
</dbReference>
<dbReference type="Pfam" id="PF02631">
    <property type="entry name" value="RecX_HTH2"/>
    <property type="match status" value="1"/>
</dbReference>
<dbReference type="PANTHER" id="PTHR33602">
    <property type="entry name" value="REGULATORY PROTEIN RECX FAMILY PROTEIN"/>
    <property type="match status" value="1"/>
</dbReference>
<dbReference type="KEGG" id="aba:Acid345_0703"/>
<dbReference type="EMBL" id="CP000360">
    <property type="protein sequence ID" value="ABF39708.1"/>
    <property type="molecule type" value="Genomic_DNA"/>
</dbReference>
<dbReference type="HOGENOM" id="CLU_066607_3_1_0"/>